<proteinExistence type="predicted"/>
<dbReference type="EMBL" id="MU006241">
    <property type="protein sequence ID" value="KAF2820435.1"/>
    <property type="molecule type" value="Genomic_DNA"/>
</dbReference>
<evidence type="ECO:0000313" key="1">
    <source>
        <dbReference type="EMBL" id="KAF2820435.1"/>
    </source>
</evidence>
<feature type="non-terminal residue" evidence="1">
    <location>
        <position position="1"/>
    </location>
</feature>
<dbReference type="OrthoDB" id="3945463at2759"/>
<accession>A0A6A6ZJL7</accession>
<dbReference type="AlphaFoldDB" id="A0A6A6ZJL7"/>
<evidence type="ECO:0000313" key="2">
    <source>
        <dbReference type="Proteomes" id="UP000799424"/>
    </source>
</evidence>
<feature type="non-terminal residue" evidence="1">
    <location>
        <position position="124"/>
    </location>
</feature>
<sequence>FKKETILKAFEATGVSPLHPEVILKRFNNQPLQDSSIKARGDPQAQKLSQAFHSISVQKTLLEQEAQGLKEALIHERLRRKRGKPLPLGEPEEYHGGAVIWSPGRVNRARDLLQQQEAEEEQQQ</sequence>
<protein>
    <submittedName>
        <fullName evidence="1">Uncharacterized protein</fullName>
    </submittedName>
</protein>
<dbReference type="Proteomes" id="UP000799424">
    <property type="component" value="Unassembled WGS sequence"/>
</dbReference>
<gene>
    <name evidence="1" type="ORF">CC86DRAFT_251330</name>
</gene>
<organism evidence="1 2">
    <name type="scientific">Ophiobolus disseminans</name>
    <dbReference type="NCBI Taxonomy" id="1469910"/>
    <lineage>
        <taxon>Eukaryota</taxon>
        <taxon>Fungi</taxon>
        <taxon>Dikarya</taxon>
        <taxon>Ascomycota</taxon>
        <taxon>Pezizomycotina</taxon>
        <taxon>Dothideomycetes</taxon>
        <taxon>Pleosporomycetidae</taxon>
        <taxon>Pleosporales</taxon>
        <taxon>Pleosporineae</taxon>
        <taxon>Phaeosphaeriaceae</taxon>
        <taxon>Ophiobolus</taxon>
    </lineage>
</organism>
<keyword evidence="2" id="KW-1185">Reference proteome</keyword>
<reference evidence="1" key="1">
    <citation type="journal article" date="2020" name="Stud. Mycol.">
        <title>101 Dothideomycetes genomes: a test case for predicting lifestyles and emergence of pathogens.</title>
        <authorList>
            <person name="Haridas S."/>
            <person name="Albert R."/>
            <person name="Binder M."/>
            <person name="Bloem J."/>
            <person name="Labutti K."/>
            <person name="Salamov A."/>
            <person name="Andreopoulos B."/>
            <person name="Baker S."/>
            <person name="Barry K."/>
            <person name="Bills G."/>
            <person name="Bluhm B."/>
            <person name="Cannon C."/>
            <person name="Castanera R."/>
            <person name="Culley D."/>
            <person name="Daum C."/>
            <person name="Ezra D."/>
            <person name="Gonzalez J."/>
            <person name="Henrissat B."/>
            <person name="Kuo A."/>
            <person name="Liang C."/>
            <person name="Lipzen A."/>
            <person name="Lutzoni F."/>
            <person name="Magnuson J."/>
            <person name="Mondo S."/>
            <person name="Nolan M."/>
            <person name="Ohm R."/>
            <person name="Pangilinan J."/>
            <person name="Park H.-J."/>
            <person name="Ramirez L."/>
            <person name="Alfaro M."/>
            <person name="Sun H."/>
            <person name="Tritt A."/>
            <person name="Yoshinaga Y."/>
            <person name="Zwiers L.-H."/>
            <person name="Turgeon B."/>
            <person name="Goodwin S."/>
            <person name="Spatafora J."/>
            <person name="Crous P."/>
            <person name="Grigoriev I."/>
        </authorList>
    </citation>
    <scope>NUCLEOTIDE SEQUENCE</scope>
    <source>
        <strain evidence="1">CBS 113818</strain>
    </source>
</reference>
<name>A0A6A6ZJL7_9PLEO</name>